<gene>
    <name evidence="2" type="ORF">PG986_008644</name>
</gene>
<feature type="signal peptide" evidence="1">
    <location>
        <begin position="1"/>
        <end position="20"/>
    </location>
</feature>
<dbReference type="EMBL" id="JAQQWE010000006">
    <property type="protein sequence ID" value="KAK7947758.1"/>
    <property type="molecule type" value="Genomic_DNA"/>
</dbReference>
<evidence type="ECO:0000313" key="3">
    <source>
        <dbReference type="Proteomes" id="UP001391051"/>
    </source>
</evidence>
<dbReference type="Proteomes" id="UP001391051">
    <property type="component" value="Unassembled WGS sequence"/>
</dbReference>
<protein>
    <submittedName>
        <fullName evidence="2">Uncharacterized protein</fullName>
    </submittedName>
</protein>
<sequence length="89" mass="9379">MKYQATLSILAGTAVMAAAANQDVAPLDANGKPFPAVWVQVAATSYYCYDDNCARAVTGTRTATDVPNQSVRMADCSAYMQTTVTPPPT</sequence>
<dbReference type="RefSeq" id="XP_066697264.1">
    <property type="nucleotide sequence ID" value="XM_066844866.1"/>
</dbReference>
<keyword evidence="3" id="KW-1185">Reference proteome</keyword>
<name>A0ABR1Q5L7_9PEZI</name>
<evidence type="ECO:0000256" key="1">
    <source>
        <dbReference type="SAM" id="SignalP"/>
    </source>
</evidence>
<evidence type="ECO:0000313" key="2">
    <source>
        <dbReference type="EMBL" id="KAK7947758.1"/>
    </source>
</evidence>
<dbReference type="GeneID" id="92077928"/>
<organism evidence="2 3">
    <name type="scientific">Apiospora aurea</name>
    <dbReference type="NCBI Taxonomy" id="335848"/>
    <lineage>
        <taxon>Eukaryota</taxon>
        <taxon>Fungi</taxon>
        <taxon>Dikarya</taxon>
        <taxon>Ascomycota</taxon>
        <taxon>Pezizomycotina</taxon>
        <taxon>Sordariomycetes</taxon>
        <taxon>Xylariomycetidae</taxon>
        <taxon>Amphisphaeriales</taxon>
        <taxon>Apiosporaceae</taxon>
        <taxon>Apiospora</taxon>
    </lineage>
</organism>
<comment type="caution">
    <text evidence="2">The sequence shown here is derived from an EMBL/GenBank/DDBJ whole genome shotgun (WGS) entry which is preliminary data.</text>
</comment>
<proteinExistence type="predicted"/>
<reference evidence="2 3" key="1">
    <citation type="submission" date="2023-01" db="EMBL/GenBank/DDBJ databases">
        <title>Analysis of 21 Apiospora genomes using comparative genomics revels a genus with tremendous synthesis potential of carbohydrate active enzymes and secondary metabolites.</title>
        <authorList>
            <person name="Sorensen T."/>
        </authorList>
    </citation>
    <scope>NUCLEOTIDE SEQUENCE [LARGE SCALE GENOMIC DNA]</scope>
    <source>
        <strain evidence="2 3">CBS 24483</strain>
    </source>
</reference>
<accession>A0ABR1Q5L7</accession>
<feature type="chain" id="PRO_5045554495" evidence="1">
    <location>
        <begin position="21"/>
        <end position="89"/>
    </location>
</feature>
<keyword evidence="1" id="KW-0732">Signal</keyword>